<reference evidence="2" key="1">
    <citation type="submission" date="2023-07" db="EMBL/GenBank/DDBJ databases">
        <title>Verminephrobacter genomes.</title>
        <authorList>
            <person name="Lund M.B."/>
        </authorList>
    </citation>
    <scope>NUCLEOTIDE SEQUENCE [LARGE SCALE GENOMIC DNA]</scope>
    <source>
        <strain evidence="2">AtM5-05</strain>
    </source>
</reference>
<name>A0ABT3KXM2_9BURK</name>
<sequence>MQTRTRTQPPADLLVHSRIRPLFFAALAVLAISALLTACGGGDWDEDENEGAIDPVNTIDPAQLKGRWVTPDGATVAMTAVIMPDATGSADAWILAKDGSRLVKLLVRNDRQANGKSYALSPDNAVGQPTMATATPDLTATPKRLSFTGVNPTPLVLDQSETVANPAVQADVAGNWSTTLGSNSQTTQWTVAPAGEVTGNSTTGCQYTGSLAAMADTDAYKAQFSESCPEGAATVNTAFSGIATVNPEKNRLTITATNADETRGVAVFFARK</sequence>
<keyword evidence="2" id="KW-1185">Reference proteome</keyword>
<dbReference type="Proteomes" id="UP001208935">
    <property type="component" value="Unassembled WGS sequence"/>
</dbReference>
<accession>A0ABT3KXM2</accession>
<evidence type="ECO:0000313" key="2">
    <source>
        <dbReference type="Proteomes" id="UP001208935"/>
    </source>
</evidence>
<protein>
    <recommendedName>
        <fullName evidence="3">Lipocalin-like domain-containing protein</fullName>
    </recommendedName>
</protein>
<evidence type="ECO:0008006" key="3">
    <source>
        <dbReference type="Google" id="ProtNLM"/>
    </source>
</evidence>
<dbReference type="EMBL" id="QZCW01000003">
    <property type="protein sequence ID" value="MCW5323087.1"/>
    <property type="molecule type" value="Genomic_DNA"/>
</dbReference>
<comment type="caution">
    <text evidence="1">The sequence shown here is derived from an EMBL/GenBank/DDBJ whole genome shotgun (WGS) entry which is preliminary data.</text>
</comment>
<evidence type="ECO:0000313" key="1">
    <source>
        <dbReference type="EMBL" id="MCW5323087.1"/>
    </source>
</evidence>
<gene>
    <name evidence="1" type="ORF">D5039_18665</name>
</gene>
<organism evidence="1 2">
    <name type="scientific">Verminephrobacter aporrectodeae subsp. tuberculatae</name>
    <dbReference type="NCBI Taxonomy" id="1110392"/>
    <lineage>
        <taxon>Bacteria</taxon>
        <taxon>Pseudomonadati</taxon>
        <taxon>Pseudomonadota</taxon>
        <taxon>Betaproteobacteria</taxon>
        <taxon>Burkholderiales</taxon>
        <taxon>Comamonadaceae</taxon>
        <taxon>Verminephrobacter</taxon>
    </lineage>
</organism>
<proteinExistence type="predicted"/>